<sequence length="93" mass="9918">AAVTMSRPMISSPLAAAAADASRASRATPLVTPQRPTHFQSSRALRPFPSIAHVLKQSNAKSAQSSVKLIEPPKNQKGTFLLDLTPAELSRQD</sequence>
<evidence type="ECO:0000313" key="3">
    <source>
        <dbReference type="Proteomes" id="UP000242287"/>
    </source>
</evidence>
<dbReference type="AlphaFoldDB" id="A0A2A9N8E6"/>
<feature type="compositionally biased region" description="Polar residues" evidence="1">
    <location>
        <begin position="34"/>
        <end position="43"/>
    </location>
</feature>
<keyword evidence="3" id="KW-1185">Reference proteome</keyword>
<feature type="region of interest" description="Disordered" evidence="1">
    <location>
        <begin position="25"/>
        <end position="44"/>
    </location>
</feature>
<accession>A0A2A9N8E6</accession>
<dbReference type="OrthoDB" id="3255301at2759"/>
<name>A0A2A9N8E6_9AGAR</name>
<dbReference type="EMBL" id="KZ302143">
    <property type="protein sequence ID" value="PFH46995.1"/>
    <property type="molecule type" value="Genomic_DNA"/>
</dbReference>
<feature type="non-terminal residue" evidence="2">
    <location>
        <position position="1"/>
    </location>
</feature>
<reference evidence="2 3" key="1">
    <citation type="submission" date="2014-02" db="EMBL/GenBank/DDBJ databases">
        <title>Transposable element dynamics among asymbiotic and ectomycorrhizal Amanita fungi.</title>
        <authorList>
            <consortium name="DOE Joint Genome Institute"/>
            <person name="Hess J."/>
            <person name="Skrede I."/>
            <person name="Wolfe B."/>
            <person name="LaButti K."/>
            <person name="Ohm R.A."/>
            <person name="Grigoriev I.V."/>
            <person name="Pringle A."/>
        </authorList>
    </citation>
    <scope>NUCLEOTIDE SEQUENCE [LARGE SCALE GENOMIC DNA]</scope>
    <source>
        <strain evidence="2 3">SKay4041</strain>
    </source>
</reference>
<feature type="region of interest" description="Disordered" evidence="1">
    <location>
        <begin position="62"/>
        <end position="93"/>
    </location>
</feature>
<evidence type="ECO:0000313" key="2">
    <source>
        <dbReference type="EMBL" id="PFH46995.1"/>
    </source>
</evidence>
<gene>
    <name evidence="2" type="ORF">AMATHDRAFT_153265</name>
</gene>
<evidence type="ECO:0000256" key="1">
    <source>
        <dbReference type="SAM" id="MobiDB-lite"/>
    </source>
</evidence>
<dbReference type="Proteomes" id="UP000242287">
    <property type="component" value="Unassembled WGS sequence"/>
</dbReference>
<proteinExistence type="predicted"/>
<organism evidence="2 3">
    <name type="scientific">Amanita thiersii Skay4041</name>
    <dbReference type="NCBI Taxonomy" id="703135"/>
    <lineage>
        <taxon>Eukaryota</taxon>
        <taxon>Fungi</taxon>
        <taxon>Dikarya</taxon>
        <taxon>Basidiomycota</taxon>
        <taxon>Agaricomycotina</taxon>
        <taxon>Agaricomycetes</taxon>
        <taxon>Agaricomycetidae</taxon>
        <taxon>Agaricales</taxon>
        <taxon>Pluteineae</taxon>
        <taxon>Amanitaceae</taxon>
        <taxon>Amanita</taxon>
    </lineage>
</organism>
<protein>
    <submittedName>
        <fullName evidence="2">Uncharacterized protein</fullName>
    </submittedName>
</protein>